<proteinExistence type="predicted"/>
<reference evidence="2 3" key="1">
    <citation type="submission" date="2024-02" db="EMBL/GenBank/DDBJ databases">
        <authorList>
            <person name="Chen Y."/>
            <person name="Shah S."/>
            <person name="Dougan E. K."/>
            <person name="Thang M."/>
            <person name="Chan C."/>
        </authorList>
    </citation>
    <scope>NUCLEOTIDE SEQUENCE [LARGE SCALE GENOMIC DNA]</scope>
</reference>
<organism evidence="2 3">
    <name type="scientific">Durusdinium trenchii</name>
    <dbReference type="NCBI Taxonomy" id="1381693"/>
    <lineage>
        <taxon>Eukaryota</taxon>
        <taxon>Sar</taxon>
        <taxon>Alveolata</taxon>
        <taxon>Dinophyceae</taxon>
        <taxon>Suessiales</taxon>
        <taxon>Symbiodiniaceae</taxon>
        <taxon>Durusdinium</taxon>
    </lineage>
</organism>
<protein>
    <submittedName>
        <fullName evidence="2">Uncharacterized protein</fullName>
    </submittedName>
</protein>
<gene>
    <name evidence="2" type="ORF">CCMP2556_LOCUS44782</name>
</gene>
<keyword evidence="3" id="KW-1185">Reference proteome</keyword>
<comment type="caution">
    <text evidence="2">The sequence shown here is derived from an EMBL/GenBank/DDBJ whole genome shotgun (WGS) entry which is preliminary data.</text>
</comment>
<dbReference type="Proteomes" id="UP001642484">
    <property type="component" value="Unassembled WGS sequence"/>
</dbReference>
<dbReference type="EMBL" id="CAXAMN010025251">
    <property type="protein sequence ID" value="CAK9093803.1"/>
    <property type="molecule type" value="Genomic_DNA"/>
</dbReference>
<evidence type="ECO:0000313" key="2">
    <source>
        <dbReference type="EMBL" id="CAK9093803.1"/>
    </source>
</evidence>
<sequence>MDGPKLDLSSVQMSAKPDARLIDGNVPPPPAKPDAELIEDTLPMPEFFNWCSLAATPDDDGKRSPRPSFFDTNFLLLGQDPWRLRSPFNEGFVSPKRTSGLFCCEPWPLASRHLANISWLTCCPYACGWVEDVHYIAFEGYSAPLLPWSSTASLRDALRCRNPPFPPASGFTPFR</sequence>
<feature type="region of interest" description="Disordered" evidence="1">
    <location>
        <begin position="1"/>
        <end position="30"/>
    </location>
</feature>
<dbReference type="EMBL" id="CAXAMN010025251">
    <property type="protein sequence ID" value="CAK9093797.1"/>
    <property type="molecule type" value="Genomic_DNA"/>
</dbReference>
<name>A0ABP0R1V4_9DINO</name>
<evidence type="ECO:0000256" key="1">
    <source>
        <dbReference type="SAM" id="MobiDB-lite"/>
    </source>
</evidence>
<accession>A0ABP0R1V4</accession>
<evidence type="ECO:0000313" key="3">
    <source>
        <dbReference type="Proteomes" id="UP001642484"/>
    </source>
</evidence>